<protein>
    <submittedName>
        <fullName evidence="2">Uncharacterized protein</fullName>
    </submittedName>
</protein>
<proteinExistence type="predicted"/>
<name>X0KLM1_FUSOX</name>
<feature type="region of interest" description="Disordered" evidence="1">
    <location>
        <begin position="62"/>
        <end position="85"/>
    </location>
</feature>
<sequence length="85" mass="9008">MNNEYYIGVGVLLLKEATGNTHEATAQVIQIKEPWPTSEVISTLKSLEVYDVKAIQDAANIPPRNNSRAAPSDAMGGAARVAAGL</sequence>
<dbReference type="HOGENOM" id="CLU_2512714_0_0_1"/>
<dbReference type="AlphaFoldDB" id="X0KLM1"/>
<organism evidence="2">
    <name type="scientific">Fusarium oxysporum f. sp. vasinfectum 25433</name>
    <dbReference type="NCBI Taxonomy" id="1089449"/>
    <lineage>
        <taxon>Eukaryota</taxon>
        <taxon>Fungi</taxon>
        <taxon>Dikarya</taxon>
        <taxon>Ascomycota</taxon>
        <taxon>Pezizomycotina</taxon>
        <taxon>Sordariomycetes</taxon>
        <taxon>Hypocreomycetidae</taxon>
        <taxon>Hypocreales</taxon>
        <taxon>Nectriaceae</taxon>
        <taxon>Fusarium</taxon>
        <taxon>Fusarium oxysporum species complex</taxon>
    </lineage>
</organism>
<gene>
    <name evidence="2" type="ORF">FOTG_17165</name>
</gene>
<evidence type="ECO:0000256" key="1">
    <source>
        <dbReference type="SAM" id="MobiDB-lite"/>
    </source>
</evidence>
<dbReference type="Proteomes" id="UP000030701">
    <property type="component" value="Unassembled WGS sequence"/>
</dbReference>
<dbReference type="EMBL" id="JH658064">
    <property type="protein sequence ID" value="EXM14428.1"/>
    <property type="molecule type" value="Genomic_DNA"/>
</dbReference>
<evidence type="ECO:0000313" key="2">
    <source>
        <dbReference type="EMBL" id="EXM14428.1"/>
    </source>
</evidence>
<reference evidence="2" key="2">
    <citation type="submission" date="2012-05" db="EMBL/GenBank/DDBJ databases">
        <title>The Genome Annotation of Fusarium oxysporum Cotton.</title>
        <authorList>
            <consortium name="The Broad Institute Genomics Platform"/>
            <person name="Ma L.-J."/>
            <person name="Corby-Kistler H."/>
            <person name="Broz K."/>
            <person name="Gale L.R."/>
            <person name="Jonkers W."/>
            <person name="O'Donnell K."/>
            <person name="Ploetz R."/>
            <person name="Steinberg C."/>
            <person name="Schwartz D.C."/>
            <person name="VanEtten H."/>
            <person name="Zhou S."/>
            <person name="Young S.K."/>
            <person name="Zeng Q."/>
            <person name="Gargeya S."/>
            <person name="Fitzgerald M."/>
            <person name="Abouelleil A."/>
            <person name="Alvarado L."/>
            <person name="Chapman S.B."/>
            <person name="Gainer-Dewar J."/>
            <person name="Goldberg J."/>
            <person name="Griggs A."/>
            <person name="Gujja S."/>
            <person name="Hansen M."/>
            <person name="Howarth C."/>
            <person name="Imamovic A."/>
            <person name="Ireland A."/>
            <person name="Larimer J."/>
            <person name="McCowan C."/>
            <person name="Murphy C."/>
            <person name="Pearson M."/>
            <person name="Poon T.W."/>
            <person name="Priest M."/>
            <person name="Roberts A."/>
            <person name="Saif S."/>
            <person name="Shea T."/>
            <person name="Sykes S."/>
            <person name="Wortman J."/>
            <person name="Nusbaum C."/>
            <person name="Birren B."/>
        </authorList>
    </citation>
    <scope>NUCLEOTIDE SEQUENCE</scope>
    <source>
        <strain evidence="2">25433</strain>
    </source>
</reference>
<reference evidence="2" key="1">
    <citation type="submission" date="2011-11" db="EMBL/GenBank/DDBJ databases">
        <title>The Genome Sequence of Fusarium oxysporum Cotton.</title>
        <authorList>
            <consortium name="The Broad Institute Genome Sequencing Platform"/>
            <person name="Ma L.-J."/>
            <person name="Gale L.R."/>
            <person name="Schwartz D.C."/>
            <person name="Zhou S."/>
            <person name="Corby-Kistler H."/>
            <person name="Young S.K."/>
            <person name="Zeng Q."/>
            <person name="Gargeya S."/>
            <person name="Fitzgerald M."/>
            <person name="Haas B."/>
            <person name="Abouelleil A."/>
            <person name="Alvarado L."/>
            <person name="Arachchi H.M."/>
            <person name="Berlin A."/>
            <person name="Brown A."/>
            <person name="Chapman S.B."/>
            <person name="Chen Z."/>
            <person name="Dunbar C."/>
            <person name="Freedman E."/>
            <person name="Gearin G."/>
            <person name="Goldberg J."/>
            <person name="Griggs A."/>
            <person name="Gujja S."/>
            <person name="Heiman D."/>
            <person name="Howarth C."/>
            <person name="Larson L."/>
            <person name="Lui A."/>
            <person name="MacDonald P.J.P."/>
            <person name="Montmayeur A."/>
            <person name="Murphy C."/>
            <person name="Neiman D."/>
            <person name="Pearson M."/>
            <person name="Priest M."/>
            <person name="Roberts A."/>
            <person name="Saif S."/>
            <person name="Shea T."/>
            <person name="Shenoy N."/>
            <person name="Sisk P."/>
            <person name="Stolte C."/>
            <person name="Sykes S."/>
            <person name="Wortman J."/>
            <person name="Nusbaum C."/>
            <person name="Birren B."/>
        </authorList>
    </citation>
    <scope>NUCLEOTIDE SEQUENCE [LARGE SCALE GENOMIC DNA]</scope>
    <source>
        <strain evidence="2">25433</strain>
    </source>
</reference>
<accession>X0KLM1</accession>